<sequence>MKQFSLFLACLIFTAFAMAQTNNPEDNAPYKKDPVLPAFRILQTDSATWFTKSELPKRDFTIIIYFSPDCGHCQYEAKEVIKNIDSLSNTFMVWVSYKSITEIREFAQHYGLDQHKNIRIGRDPLYALPSFYQVRFTPFVAVYDKKGMFVKAYETGVEMAELNALLRESKK</sequence>
<dbReference type="AlphaFoldDB" id="A0A8X8IF44"/>
<reference evidence="2 3" key="1">
    <citation type="submission" date="2016-10" db="EMBL/GenBank/DDBJ databases">
        <authorList>
            <person name="Varghese N."/>
            <person name="Submissions S."/>
        </authorList>
    </citation>
    <scope>NUCLEOTIDE SEQUENCE [LARGE SCALE GENOMIC DNA]</scope>
    <source>
        <strain evidence="2 3">DSM 25353</strain>
    </source>
</reference>
<dbReference type="Proteomes" id="UP000198711">
    <property type="component" value="Unassembled WGS sequence"/>
</dbReference>
<feature type="signal peptide" evidence="1">
    <location>
        <begin position="1"/>
        <end position="19"/>
    </location>
</feature>
<keyword evidence="1" id="KW-0732">Signal</keyword>
<feature type="chain" id="PRO_5036452597" evidence="1">
    <location>
        <begin position="20"/>
        <end position="171"/>
    </location>
</feature>
<dbReference type="Gene3D" id="3.40.30.10">
    <property type="entry name" value="Glutaredoxin"/>
    <property type="match status" value="1"/>
</dbReference>
<dbReference type="RefSeq" id="WP_092723506.1">
    <property type="nucleotide sequence ID" value="NZ_FNNO01000006.1"/>
</dbReference>
<keyword evidence="3" id="KW-1185">Reference proteome</keyword>
<protein>
    <submittedName>
        <fullName evidence="2">AhpC/TSA family protein</fullName>
    </submittedName>
</protein>
<dbReference type="SUPFAM" id="SSF52833">
    <property type="entry name" value="Thioredoxin-like"/>
    <property type="match status" value="1"/>
</dbReference>
<evidence type="ECO:0000256" key="1">
    <source>
        <dbReference type="SAM" id="SignalP"/>
    </source>
</evidence>
<accession>A0A8X8IF44</accession>
<organism evidence="2 3">
    <name type="scientific">Hydrobacter penzbergensis</name>
    <dbReference type="NCBI Taxonomy" id="1235997"/>
    <lineage>
        <taxon>Bacteria</taxon>
        <taxon>Pseudomonadati</taxon>
        <taxon>Bacteroidota</taxon>
        <taxon>Chitinophagia</taxon>
        <taxon>Chitinophagales</taxon>
        <taxon>Chitinophagaceae</taxon>
        <taxon>Hydrobacter</taxon>
    </lineage>
</organism>
<comment type="caution">
    <text evidence="2">The sequence shown here is derived from an EMBL/GenBank/DDBJ whole genome shotgun (WGS) entry which is preliminary data.</text>
</comment>
<evidence type="ECO:0000313" key="2">
    <source>
        <dbReference type="EMBL" id="SDW81460.1"/>
    </source>
</evidence>
<dbReference type="InterPro" id="IPR036249">
    <property type="entry name" value="Thioredoxin-like_sf"/>
</dbReference>
<evidence type="ECO:0000313" key="3">
    <source>
        <dbReference type="Proteomes" id="UP000198711"/>
    </source>
</evidence>
<proteinExistence type="predicted"/>
<name>A0A8X8IF44_9BACT</name>
<gene>
    <name evidence="2" type="ORF">SAMN05444410_10627</name>
</gene>
<dbReference type="EMBL" id="FNNO01000006">
    <property type="protein sequence ID" value="SDW81460.1"/>
    <property type="molecule type" value="Genomic_DNA"/>
</dbReference>